<protein>
    <recommendedName>
        <fullName evidence="3">Serine-threonine/tyrosine-protein kinase catalytic domain-containing protein</fullName>
    </recommendedName>
</protein>
<sequence>MIRSQIPFWRKSMLEAYVDIVFRAWKAANGETREEISWRHMQALVDRSTHEQEYANSTTVNEGIDVYGFSVVLLELVTEKEPQEGDGDMNLAE</sequence>
<organism evidence="1 2">
    <name type="scientific">Lactuca saligna</name>
    <name type="common">Willowleaf lettuce</name>
    <dbReference type="NCBI Taxonomy" id="75948"/>
    <lineage>
        <taxon>Eukaryota</taxon>
        <taxon>Viridiplantae</taxon>
        <taxon>Streptophyta</taxon>
        <taxon>Embryophyta</taxon>
        <taxon>Tracheophyta</taxon>
        <taxon>Spermatophyta</taxon>
        <taxon>Magnoliopsida</taxon>
        <taxon>eudicotyledons</taxon>
        <taxon>Gunneridae</taxon>
        <taxon>Pentapetalae</taxon>
        <taxon>asterids</taxon>
        <taxon>campanulids</taxon>
        <taxon>Asterales</taxon>
        <taxon>Asteraceae</taxon>
        <taxon>Cichorioideae</taxon>
        <taxon>Cichorieae</taxon>
        <taxon>Lactucinae</taxon>
        <taxon>Lactuca</taxon>
    </lineage>
</organism>
<accession>A0AA35VCH4</accession>
<evidence type="ECO:0000313" key="2">
    <source>
        <dbReference type="Proteomes" id="UP001177003"/>
    </source>
</evidence>
<keyword evidence="2" id="KW-1185">Reference proteome</keyword>
<evidence type="ECO:0000313" key="1">
    <source>
        <dbReference type="EMBL" id="CAI9263545.1"/>
    </source>
</evidence>
<dbReference type="InterPro" id="IPR024741">
    <property type="entry name" value="Condensin2_G2"/>
</dbReference>
<dbReference type="GO" id="GO:0005634">
    <property type="term" value="C:nucleus"/>
    <property type="evidence" value="ECO:0007669"/>
    <property type="project" value="InterPro"/>
</dbReference>
<evidence type="ECO:0008006" key="3">
    <source>
        <dbReference type="Google" id="ProtNLM"/>
    </source>
</evidence>
<dbReference type="Proteomes" id="UP001177003">
    <property type="component" value="Chromosome 0"/>
</dbReference>
<dbReference type="EMBL" id="OX465086">
    <property type="protein sequence ID" value="CAI9263545.1"/>
    <property type="molecule type" value="Genomic_DNA"/>
</dbReference>
<proteinExistence type="predicted"/>
<name>A0AA35VCH4_LACSI</name>
<dbReference type="AlphaFoldDB" id="A0AA35VCH4"/>
<dbReference type="PANTHER" id="PTHR16199">
    <property type="entry name" value="CONDENSIN-2 COMPLEX SUBUNIT G2"/>
    <property type="match status" value="1"/>
</dbReference>
<dbReference type="GO" id="GO:0000070">
    <property type="term" value="P:mitotic sister chromatid segregation"/>
    <property type="evidence" value="ECO:0007669"/>
    <property type="project" value="TreeGrafter"/>
</dbReference>
<dbReference type="Pfam" id="PF12422">
    <property type="entry name" value="Condensin2nSMC"/>
    <property type="match status" value="1"/>
</dbReference>
<dbReference type="PANTHER" id="PTHR16199:SF4">
    <property type="entry name" value="CONDENSIN-2 COMPLEX SUBUNIT G2"/>
    <property type="match status" value="1"/>
</dbReference>
<gene>
    <name evidence="1" type="ORF">LSALG_LOCUS4229</name>
</gene>
<reference evidence="1" key="1">
    <citation type="submission" date="2023-04" db="EMBL/GenBank/DDBJ databases">
        <authorList>
            <person name="Vijverberg K."/>
            <person name="Xiong W."/>
            <person name="Schranz E."/>
        </authorList>
    </citation>
    <scope>NUCLEOTIDE SEQUENCE</scope>
</reference>
<dbReference type="GO" id="GO:0000796">
    <property type="term" value="C:condensin complex"/>
    <property type="evidence" value="ECO:0007669"/>
    <property type="project" value="TreeGrafter"/>
</dbReference>